<evidence type="ECO:0000259" key="5">
    <source>
        <dbReference type="Pfam" id="PF00931"/>
    </source>
</evidence>
<evidence type="ECO:0000313" key="7">
    <source>
        <dbReference type="Proteomes" id="UP001234989"/>
    </source>
</evidence>
<accession>A0AAF0TFP0</accession>
<organism evidence="6 7">
    <name type="scientific">Solanum verrucosum</name>
    <dbReference type="NCBI Taxonomy" id="315347"/>
    <lineage>
        <taxon>Eukaryota</taxon>
        <taxon>Viridiplantae</taxon>
        <taxon>Streptophyta</taxon>
        <taxon>Embryophyta</taxon>
        <taxon>Tracheophyta</taxon>
        <taxon>Spermatophyta</taxon>
        <taxon>Magnoliopsida</taxon>
        <taxon>eudicotyledons</taxon>
        <taxon>Gunneridae</taxon>
        <taxon>Pentapetalae</taxon>
        <taxon>asterids</taxon>
        <taxon>lamiids</taxon>
        <taxon>Solanales</taxon>
        <taxon>Solanaceae</taxon>
        <taxon>Solanoideae</taxon>
        <taxon>Solaneae</taxon>
        <taxon>Solanum</taxon>
    </lineage>
</organism>
<reference evidence="6" key="1">
    <citation type="submission" date="2023-08" db="EMBL/GenBank/DDBJ databases">
        <title>A de novo genome assembly of Solanum verrucosum Schlechtendal, a Mexican diploid species geographically isolated from the other diploid A-genome species in potato relatives.</title>
        <authorList>
            <person name="Hosaka K."/>
        </authorList>
    </citation>
    <scope>NUCLEOTIDE SEQUENCE</scope>
    <source>
        <tissue evidence="6">Young leaves</tissue>
    </source>
</reference>
<dbReference type="GO" id="GO:0016020">
    <property type="term" value="C:membrane"/>
    <property type="evidence" value="ECO:0007669"/>
    <property type="project" value="UniProtKB-SubCell"/>
</dbReference>
<dbReference type="EMBL" id="CP133613">
    <property type="protein sequence ID" value="WMV14363.1"/>
    <property type="molecule type" value="Genomic_DNA"/>
</dbReference>
<feature type="domain" description="NB-ARC" evidence="5">
    <location>
        <begin position="170"/>
        <end position="253"/>
    </location>
</feature>
<dbReference type="Gene3D" id="1.10.8.430">
    <property type="entry name" value="Helical domain of apoptotic protease-activating factors"/>
    <property type="match status" value="1"/>
</dbReference>
<evidence type="ECO:0000256" key="3">
    <source>
        <dbReference type="ARBA" id="ARBA00023054"/>
    </source>
</evidence>
<dbReference type="GO" id="GO:0043531">
    <property type="term" value="F:ADP binding"/>
    <property type="evidence" value="ECO:0007669"/>
    <property type="project" value="InterPro"/>
</dbReference>
<evidence type="ECO:0000313" key="6">
    <source>
        <dbReference type="EMBL" id="WMV14363.1"/>
    </source>
</evidence>
<evidence type="ECO:0000256" key="4">
    <source>
        <dbReference type="ARBA" id="ARBA00023136"/>
    </source>
</evidence>
<evidence type="ECO:0000256" key="2">
    <source>
        <dbReference type="ARBA" id="ARBA00022614"/>
    </source>
</evidence>
<dbReference type="PANTHER" id="PTHR23155:SF1152">
    <property type="entry name" value="AAA+ ATPASE DOMAIN-CONTAINING PROTEIN"/>
    <property type="match status" value="1"/>
</dbReference>
<name>A0AAF0TFP0_SOLVR</name>
<comment type="subcellular location">
    <subcellularLocation>
        <location evidence="1">Membrane</location>
        <topology evidence="1">Peripheral membrane protein</topology>
    </subcellularLocation>
</comment>
<dbReference type="Proteomes" id="UP001234989">
    <property type="component" value="Chromosome 2"/>
</dbReference>
<keyword evidence="7" id="KW-1185">Reference proteome</keyword>
<gene>
    <name evidence="6" type="ORF">MTR67_007748</name>
</gene>
<dbReference type="GO" id="GO:0005737">
    <property type="term" value="C:cytoplasm"/>
    <property type="evidence" value="ECO:0007669"/>
    <property type="project" value="UniProtKB-SubCell"/>
</dbReference>
<dbReference type="AlphaFoldDB" id="A0AAF0TFP0"/>
<dbReference type="PRINTS" id="PR00364">
    <property type="entry name" value="DISEASERSIST"/>
</dbReference>
<dbReference type="Pfam" id="PF00931">
    <property type="entry name" value="NB-ARC"/>
    <property type="match status" value="1"/>
</dbReference>
<dbReference type="PANTHER" id="PTHR23155">
    <property type="entry name" value="DISEASE RESISTANCE PROTEIN RP"/>
    <property type="match status" value="1"/>
</dbReference>
<protein>
    <recommendedName>
        <fullName evidence="5">NB-ARC domain-containing protein</fullName>
    </recommendedName>
</protein>
<dbReference type="InterPro" id="IPR027417">
    <property type="entry name" value="P-loop_NTPase"/>
</dbReference>
<sequence length="313" mass="35535">MAAYASVISLLQTLDKQNPELFHFYTAETLDSLRATAEYFQQVLEFASNKSEFDPENINSLEEKIRVAASYVEDVVEMKISQIIEGTGWTFGILQHQDLLPLVEKIETTKKQVIDILSHDELKIIVERLTRPLFDLDIVAILGMCGIDKTTLDGKGYDHLTIRVTTKSYAYMDDNELADLVQENLKDQRYLVVVDEIWSSDVWDSIRGIFPICTNGSRILLTTRETEVAIIHREINLVSLENGWKLLCDKVFGPEHDHPPELEEVGKEIVEKCQGLPLAILVTAGRLSKIPRTLEDWKDVCRALSKSIASHHP</sequence>
<keyword evidence="3" id="KW-0175">Coiled coil</keyword>
<evidence type="ECO:0000256" key="1">
    <source>
        <dbReference type="ARBA" id="ARBA00004170"/>
    </source>
</evidence>
<keyword evidence="4" id="KW-0472">Membrane</keyword>
<dbReference type="InterPro" id="IPR044974">
    <property type="entry name" value="Disease_R_plants"/>
</dbReference>
<dbReference type="GO" id="GO:0098542">
    <property type="term" value="P:defense response to other organism"/>
    <property type="evidence" value="ECO:0007669"/>
    <property type="project" value="TreeGrafter"/>
</dbReference>
<dbReference type="InterPro" id="IPR042197">
    <property type="entry name" value="Apaf_helical"/>
</dbReference>
<proteinExistence type="predicted"/>
<dbReference type="InterPro" id="IPR002182">
    <property type="entry name" value="NB-ARC"/>
</dbReference>
<keyword evidence="2" id="KW-0433">Leucine-rich repeat</keyword>
<dbReference type="GO" id="GO:0005524">
    <property type="term" value="F:ATP binding"/>
    <property type="evidence" value="ECO:0007669"/>
    <property type="project" value="UniProtKB-KW"/>
</dbReference>
<dbReference type="Gene3D" id="1.20.5.4130">
    <property type="match status" value="1"/>
</dbReference>
<dbReference type="Gene3D" id="3.40.50.300">
    <property type="entry name" value="P-loop containing nucleotide triphosphate hydrolases"/>
    <property type="match status" value="1"/>
</dbReference>
<dbReference type="SUPFAM" id="SSF52540">
    <property type="entry name" value="P-loop containing nucleoside triphosphate hydrolases"/>
    <property type="match status" value="1"/>
</dbReference>